<evidence type="ECO:0000313" key="1">
    <source>
        <dbReference type="EMBL" id="MEA1604701.1"/>
    </source>
</evidence>
<sequence>MKSLFTAFPCQILQYRMARSCAQPKRRARLADHVFAAVMRFSMAQLAD</sequence>
<proteinExistence type="predicted"/>
<name>A0ABU5P4V2_9PSED</name>
<gene>
    <name evidence="1" type="ORF">SOP97_02565</name>
</gene>
<organism evidence="1 2">
    <name type="scientific">Pseudomonas spirodelae</name>
    <dbReference type="NCBI Taxonomy" id="3101751"/>
    <lineage>
        <taxon>Bacteria</taxon>
        <taxon>Pseudomonadati</taxon>
        <taxon>Pseudomonadota</taxon>
        <taxon>Gammaproteobacteria</taxon>
        <taxon>Pseudomonadales</taxon>
        <taxon>Pseudomonadaceae</taxon>
        <taxon>Pseudomonas</taxon>
    </lineage>
</organism>
<reference evidence="1 2" key="1">
    <citation type="submission" date="2023-12" db="EMBL/GenBank/DDBJ databases">
        <title>Pseudomonas sp. T5W1.</title>
        <authorList>
            <person name="Maltman C."/>
        </authorList>
    </citation>
    <scope>NUCLEOTIDE SEQUENCE [LARGE SCALE GENOMIC DNA]</scope>
    <source>
        <strain evidence="1 2">T5W1</strain>
    </source>
</reference>
<protein>
    <submittedName>
        <fullName evidence="1">Uncharacterized protein</fullName>
    </submittedName>
</protein>
<dbReference type="Proteomes" id="UP001292571">
    <property type="component" value="Unassembled WGS sequence"/>
</dbReference>
<dbReference type="EMBL" id="JAYEET010000006">
    <property type="protein sequence ID" value="MEA1604701.1"/>
    <property type="molecule type" value="Genomic_DNA"/>
</dbReference>
<dbReference type="RefSeq" id="WP_322948128.1">
    <property type="nucleotide sequence ID" value="NZ_JAYEET010000006.1"/>
</dbReference>
<evidence type="ECO:0000313" key="2">
    <source>
        <dbReference type="Proteomes" id="UP001292571"/>
    </source>
</evidence>
<keyword evidence="2" id="KW-1185">Reference proteome</keyword>
<accession>A0ABU5P4V2</accession>
<comment type="caution">
    <text evidence="1">The sequence shown here is derived from an EMBL/GenBank/DDBJ whole genome shotgun (WGS) entry which is preliminary data.</text>
</comment>